<evidence type="ECO:0000313" key="2">
    <source>
        <dbReference type="EMBL" id="PYE38400.1"/>
    </source>
</evidence>
<feature type="domain" description="DUF4357" evidence="1">
    <location>
        <begin position="252"/>
        <end position="305"/>
    </location>
</feature>
<name>A0A2V4V0D7_9GAMM</name>
<dbReference type="OrthoDB" id="2656488at2"/>
<dbReference type="RefSeq" id="WP_110923561.1">
    <property type="nucleotide sequence ID" value="NZ_QJSU01000007.1"/>
</dbReference>
<proteinExistence type="predicted"/>
<reference evidence="2 3" key="1">
    <citation type="submission" date="2018-06" db="EMBL/GenBank/DDBJ databases">
        <title>Genomic Encyclopedia of Type Strains, Phase III (KMG-III): the genomes of soil and plant-associated and newly described type strains.</title>
        <authorList>
            <person name="Whitman W."/>
        </authorList>
    </citation>
    <scope>NUCLEOTIDE SEQUENCE [LARGE SCALE GENOMIC DNA]</scope>
    <source>
        <strain evidence="2 3">CECT 5889</strain>
    </source>
</reference>
<dbReference type="EMBL" id="QJSU01000007">
    <property type="protein sequence ID" value="PYE38400.1"/>
    <property type="molecule type" value="Genomic_DNA"/>
</dbReference>
<dbReference type="InterPro" id="IPR025579">
    <property type="entry name" value="DUF4357"/>
</dbReference>
<comment type="caution">
    <text evidence="2">The sequence shown here is derived from an EMBL/GenBank/DDBJ whole genome shotgun (WGS) entry which is preliminary data.</text>
</comment>
<sequence>MNPLIPSAKTIQIYLPKGNPRGLRLAEMTTRTVRLIEIPRIHIDDFFAMPDANQVGLYFLIGETESTEKPLLYVGQTGDLKRRLNQHDDKDFWTRAFVMLSTNNSMTQTHALYMEHKAIATALDVGRYELKNGNSGNKPHTPDPLKADCEELFHTLDVLLSTLGQPIFESLAIHDSFNRNQTDKHKTITSTKAVKETEAFLIKPTPVLFYYKVKDGDAQGYYDDDGFVILAGSLIRKAQTPSAPPFVTKMKESLIINGKLIAINDKSYKLTKNQLFKTPSGASTLVSGRSTNGWIEWKNESGQTLDSVYR</sequence>
<evidence type="ECO:0000259" key="1">
    <source>
        <dbReference type="Pfam" id="PF14267"/>
    </source>
</evidence>
<evidence type="ECO:0000313" key="3">
    <source>
        <dbReference type="Proteomes" id="UP000247746"/>
    </source>
</evidence>
<accession>A0A2V4V0D7</accession>
<organism evidence="2 3">
    <name type="scientific">Psychrobacter fozii</name>
    <dbReference type="NCBI Taxonomy" id="198480"/>
    <lineage>
        <taxon>Bacteria</taxon>
        <taxon>Pseudomonadati</taxon>
        <taxon>Pseudomonadota</taxon>
        <taxon>Gammaproteobacteria</taxon>
        <taxon>Moraxellales</taxon>
        <taxon>Moraxellaceae</taxon>
        <taxon>Psychrobacter</taxon>
    </lineage>
</organism>
<dbReference type="Pfam" id="PF14267">
    <property type="entry name" value="DUF4357"/>
    <property type="match status" value="1"/>
</dbReference>
<gene>
    <name evidence="2" type="ORF">DFP82_10722</name>
</gene>
<dbReference type="AlphaFoldDB" id="A0A2V4V0D7"/>
<dbReference type="CDD" id="cd10447">
    <property type="entry name" value="GIY-YIG_unchar_2"/>
    <property type="match status" value="1"/>
</dbReference>
<keyword evidence="3" id="KW-1185">Reference proteome</keyword>
<dbReference type="Proteomes" id="UP000247746">
    <property type="component" value="Unassembled WGS sequence"/>
</dbReference>
<protein>
    <submittedName>
        <fullName evidence="2">Uncharacterized protein DUF4357</fullName>
    </submittedName>
</protein>